<evidence type="ECO:0000313" key="1">
    <source>
        <dbReference type="EMBL" id="QKW53613.1"/>
    </source>
</evidence>
<reference evidence="1 2" key="1">
    <citation type="submission" date="2020-06" db="EMBL/GenBank/DDBJ databases">
        <title>Genome mining for natural products.</title>
        <authorList>
            <person name="Zhang B."/>
            <person name="Shi J."/>
            <person name="Ge H."/>
        </authorList>
    </citation>
    <scope>NUCLEOTIDE SEQUENCE [LARGE SCALE GENOMIC DNA]</scope>
    <source>
        <strain evidence="1 2">NA00687</strain>
    </source>
</reference>
<protein>
    <submittedName>
        <fullName evidence="1">Uncharacterized protein</fullName>
    </submittedName>
</protein>
<evidence type="ECO:0000313" key="2">
    <source>
        <dbReference type="Proteomes" id="UP000509303"/>
    </source>
</evidence>
<sequence>MPSPDHDAVPDIALGHHPDHGIVAANPKRLAAGAWLLEGFGFRPVPGEPTLYALTTQQNDGSSRATQTVALLRKAGYQVHTDAAFEPALVTVTAPVKDRPLLMEPDIAFAEHPQLGIVAAIDDRPSALGGGPILEEHGWRHSPPLDIYLLALFTFSSSVCRPVWEAVGDLSLRRCGREMTALRTFGGMIGERPRICEARRPCDGDQRAASGEDGQA</sequence>
<dbReference type="AlphaFoldDB" id="A0A7H8NGI2"/>
<keyword evidence="2" id="KW-1185">Reference proteome</keyword>
<dbReference type="EMBL" id="CP054929">
    <property type="protein sequence ID" value="QKW53613.1"/>
    <property type="molecule type" value="Genomic_DNA"/>
</dbReference>
<name>A0A7H8NGI2_9ACTN</name>
<organism evidence="1 2">
    <name type="scientific">Streptomyces buecherae</name>
    <dbReference type="NCBI Taxonomy" id="2763006"/>
    <lineage>
        <taxon>Bacteria</taxon>
        <taxon>Bacillati</taxon>
        <taxon>Actinomycetota</taxon>
        <taxon>Actinomycetes</taxon>
        <taxon>Kitasatosporales</taxon>
        <taxon>Streptomycetaceae</taxon>
        <taxon>Streptomyces</taxon>
    </lineage>
</organism>
<dbReference type="Proteomes" id="UP000509303">
    <property type="component" value="Chromosome"/>
</dbReference>
<gene>
    <name evidence="1" type="ORF">HUT08_33280</name>
</gene>
<proteinExistence type="predicted"/>
<accession>A0A7H8NGI2</accession>
<dbReference type="RefSeq" id="WP_176165318.1">
    <property type="nucleotide sequence ID" value="NZ_CP054929.1"/>
</dbReference>